<dbReference type="HAMAP" id="MF_01345_B">
    <property type="entry name" value="Ribosomal_uS17_B"/>
    <property type="match status" value="1"/>
</dbReference>
<dbReference type="GO" id="GO:1990904">
    <property type="term" value="C:ribonucleoprotein complex"/>
    <property type="evidence" value="ECO:0007669"/>
    <property type="project" value="UniProtKB-KW"/>
</dbReference>
<dbReference type="InterPro" id="IPR000266">
    <property type="entry name" value="Ribosomal_uS17"/>
</dbReference>
<gene>
    <name evidence="9" type="primary">rps17</name>
</gene>
<geneLocation type="plastid" evidence="9"/>
<keyword evidence="5 8" id="KW-0689">Ribosomal protein</keyword>
<evidence type="ECO:0000256" key="8">
    <source>
        <dbReference type="RuleBase" id="RU003872"/>
    </source>
</evidence>
<keyword evidence="6 8" id="KW-0687">Ribonucleoprotein</keyword>
<name>A0A7U0KSJ4_OLILU</name>
<keyword evidence="4" id="KW-0694">RNA-binding</keyword>
<dbReference type="NCBIfam" id="NF004123">
    <property type="entry name" value="PRK05610.1"/>
    <property type="match status" value="1"/>
</dbReference>
<dbReference type="PANTHER" id="PTHR10744:SF1">
    <property type="entry name" value="SMALL RIBOSOMAL SUBUNIT PROTEIN US17M"/>
    <property type="match status" value="1"/>
</dbReference>
<dbReference type="Pfam" id="PF00366">
    <property type="entry name" value="Ribosomal_S17"/>
    <property type="match status" value="1"/>
</dbReference>
<proteinExistence type="inferred from homology"/>
<dbReference type="GeneID" id="67154545"/>
<reference evidence="9" key="1">
    <citation type="journal article" date="2021" name="J. Phycol.">
        <title>Olisthodiscus represents a new class of Ochrophyta.</title>
        <authorList>
            <person name="Barcyte D."/>
            <person name="Eikrem W."/>
            <person name="Engesmo A."/>
            <person name="Seoane S."/>
            <person name="Wohlmann J."/>
            <person name="Horak A."/>
            <person name="Yurchenko T."/>
            <person name="Elias M."/>
        </authorList>
    </citation>
    <scope>NUCLEOTIDE SEQUENCE</scope>
    <source>
        <strain evidence="9">K-0444</strain>
    </source>
</reference>
<dbReference type="GO" id="GO:0003735">
    <property type="term" value="F:structural constituent of ribosome"/>
    <property type="evidence" value="ECO:0007669"/>
    <property type="project" value="InterPro"/>
</dbReference>
<dbReference type="GO" id="GO:0005739">
    <property type="term" value="C:mitochondrion"/>
    <property type="evidence" value="ECO:0007669"/>
    <property type="project" value="TreeGrafter"/>
</dbReference>
<evidence type="ECO:0000256" key="1">
    <source>
        <dbReference type="ARBA" id="ARBA00002932"/>
    </source>
</evidence>
<dbReference type="EMBL" id="MT859097">
    <property type="protein sequence ID" value="QQW50587.1"/>
    <property type="molecule type" value="Genomic_DNA"/>
</dbReference>
<dbReference type="InterPro" id="IPR019984">
    <property type="entry name" value="Ribosomal_uS17_bact/chlr"/>
</dbReference>
<evidence type="ECO:0000256" key="7">
    <source>
        <dbReference type="ARBA" id="ARBA00035251"/>
    </source>
</evidence>
<dbReference type="PANTHER" id="PTHR10744">
    <property type="entry name" value="40S RIBOSOMAL PROTEIN S11 FAMILY MEMBER"/>
    <property type="match status" value="1"/>
</dbReference>
<dbReference type="InterPro" id="IPR012340">
    <property type="entry name" value="NA-bd_OB-fold"/>
</dbReference>
<comment type="similarity">
    <text evidence="2 8">Belongs to the universal ribosomal protein uS17 family.</text>
</comment>
<evidence type="ECO:0000256" key="5">
    <source>
        <dbReference type="ARBA" id="ARBA00022980"/>
    </source>
</evidence>
<comment type="function">
    <text evidence="1">One of the primary rRNA binding proteins, it binds specifically to the 5'-end of 16S ribosomal RNA.</text>
</comment>
<keyword evidence="9" id="KW-0934">Plastid</keyword>
<keyword evidence="3" id="KW-0699">rRNA-binding</keyword>
<dbReference type="PROSITE" id="PS00056">
    <property type="entry name" value="RIBOSOMAL_S17"/>
    <property type="match status" value="1"/>
</dbReference>
<dbReference type="InterPro" id="IPR019979">
    <property type="entry name" value="Ribosomal_uS17_CS"/>
</dbReference>
<evidence type="ECO:0000313" key="9">
    <source>
        <dbReference type="EMBL" id="QQW50587.1"/>
    </source>
</evidence>
<dbReference type="NCBIfam" id="TIGR03635">
    <property type="entry name" value="uS17_bact"/>
    <property type="match status" value="1"/>
</dbReference>
<dbReference type="GO" id="GO:0019843">
    <property type="term" value="F:rRNA binding"/>
    <property type="evidence" value="ECO:0007669"/>
    <property type="project" value="UniProtKB-KW"/>
</dbReference>
<dbReference type="GO" id="GO:0005840">
    <property type="term" value="C:ribosome"/>
    <property type="evidence" value="ECO:0007669"/>
    <property type="project" value="UniProtKB-KW"/>
</dbReference>
<dbReference type="CDD" id="cd00364">
    <property type="entry name" value="Ribosomal_uS17"/>
    <property type="match status" value="1"/>
</dbReference>
<dbReference type="RefSeq" id="YP_010152926.1">
    <property type="nucleotide sequence ID" value="NC_057170.1"/>
</dbReference>
<organism evidence="9">
    <name type="scientific">Olisthodiscus luteus</name>
    <name type="common">Marine phytoflagellate</name>
    <dbReference type="NCBI Taxonomy" id="83000"/>
    <lineage>
        <taxon>Eukaryota</taxon>
        <taxon>Sar</taxon>
        <taxon>Stramenopiles</taxon>
        <taxon>Ochrophyta</taxon>
        <taxon>Olisthodiscophyceae</taxon>
        <taxon>Olisthodiscaceae</taxon>
        <taxon>Olisthodiscus</taxon>
    </lineage>
</organism>
<evidence type="ECO:0000256" key="3">
    <source>
        <dbReference type="ARBA" id="ARBA00022730"/>
    </source>
</evidence>
<accession>A0A7U0KSJ4</accession>
<dbReference type="GO" id="GO:0006412">
    <property type="term" value="P:translation"/>
    <property type="evidence" value="ECO:0007669"/>
    <property type="project" value="InterPro"/>
</dbReference>
<evidence type="ECO:0000256" key="2">
    <source>
        <dbReference type="ARBA" id="ARBA00010254"/>
    </source>
</evidence>
<sequence length="78" mass="9154">MSIKEKIGIVISTKMQKSIVVLIENKYRHPIYSKTIKRTKKYLVHDEDNVCNVGDKIIIKQTRPLSKRKCWALKEVVK</sequence>
<evidence type="ECO:0000256" key="6">
    <source>
        <dbReference type="ARBA" id="ARBA00023274"/>
    </source>
</evidence>
<evidence type="ECO:0000256" key="4">
    <source>
        <dbReference type="ARBA" id="ARBA00022884"/>
    </source>
</evidence>
<protein>
    <recommendedName>
        <fullName evidence="7">Small ribosomal subunit protein uS17c</fullName>
    </recommendedName>
</protein>
<dbReference type="SUPFAM" id="SSF50249">
    <property type="entry name" value="Nucleic acid-binding proteins"/>
    <property type="match status" value="1"/>
</dbReference>
<dbReference type="AlphaFoldDB" id="A0A7U0KSJ4"/>
<dbReference type="Gene3D" id="2.40.50.140">
    <property type="entry name" value="Nucleic acid-binding proteins"/>
    <property type="match status" value="1"/>
</dbReference>
<dbReference type="PRINTS" id="PR00973">
    <property type="entry name" value="RIBOSOMALS17"/>
</dbReference>